<accession>A0A426Y385</accession>
<proteinExistence type="predicted"/>
<comment type="caution">
    <text evidence="2">The sequence shown here is derived from an EMBL/GenBank/DDBJ whole genome shotgun (WGS) entry which is preliminary data.</text>
</comment>
<dbReference type="PANTHER" id="PTHR38221:SF1">
    <property type="entry name" value="OVULE PROTEIN"/>
    <property type="match status" value="1"/>
</dbReference>
<gene>
    <name evidence="2" type="ORF">B296_00016090</name>
</gene>
<dbReference type="PANTHER" id="PTHR38221">
    <property type="entry name" value="BNAA04G14260D PROTEIN"/>
    <property type="match status" value="1"/>
</dbReference>
<evidence type="ECO:0000313" key="3">
    <source>
        <dbReference type="Proteomes" id="UP000287651"/>
    </source>
</evidence>
<feature type="compositionally biased region" description="Polar residues" evidence="1">
    <location>
        <begin position="91"/>
        <end position="103"/>
    </location>
</feature>
<dbReference type="Proteomes" id="UP000287651">
    <property type="component" value="Unassembled WGS sequence"/>
</dbReference>
<dbReference type="EMBL" id="AMZH03015342">
    <property type="protein sequence ID" value="RRT46205.1"/>
    <property type="molecule type" value="Genomic_DNA"/>
</dbReference>
<reference evidence="2 3" key="1">
    <citation type="journal article" date="2014" name="Agronomy (Basel)">
        <title>A Draft Genome Sequence for Ensete ventricosum, the Drought-Tolerant Tree Against Hunger.</title>
        <authorList>
            <person name="Harrison J."/>
            <person name="Moore K.A."/>
            <person name="Paszkiewicz K."/>
            <person name="Jones T."/>
            <person name="Grant M."/>
            <person name="Ambacheew D."/>
            <person name="Muzemil S."/>
            <person name="Studholme D.J."/>
        </authorList>
    </citation>
    <scope>NUCLEOTIDE SEQUENCE [LARGE SCALE GENOMIC DNA]</scope>
</reference>
<dbReference type="AlphaFoldDB" id="A0A426Y385"/>
<organism evidence="2 3">
    <name type="scientific">Ensete ventricosum</name>
    <name type="common">Abyssinian banana</name>
    <name type="synonym">Musa ensete</name>
    <dbReference type="NCBI Taxonomy" id="4639"/>
    <lineage>
        <taxon>Eukaryota</taxon>
        <taxon>Viridiplantae</taxon>
        <taxon>Streptophyta</taxon>
        <taxon>Embryophyta</taxon>
        <taxon>Tracheophyta</taxon>
        <taxon>Spermatophyta</taxon>
        <taxon>Magnoliopsida</taxon>
        <taxon>Liliopsida</taxon>
        <taxon>Zingiberales</taxon>
        <taxon>Musaceae</taxon>
        <taxon>Ensete</taxon>
    </lineage>
</organism>
<evidence type="ECO:0000256" key="1">
    <source>
        <dbReference type="SAM" id="MobiDB-lite"/>
    </source>
</evidence>
<evidence type="ECO:0000313" key="2">
    <source>
        <dbReference type="EMBL" id="RRT46205.1"/>
    </source>
</evidence>
<sequence>MDLFASVELECHEVSASQEDRLLCSRFLNDNRVDFYSDSSSSPPHCASPSGARLSDMPYADSPVFFVSLPCTPSQTPAAPRDAASSGGILVQSSTPEGRTSTGADLWHAPTGEVPHAGRDGSGSPGGGHKEVRVSKKRLRGTQVSSTESTTESPPEGIGILGFGFREEPSKFDQQLNLPSNNPDGTTSDLTGRCEFRESPELLDRAIGDQDAASIISPPPEEGTSCASLAREKSPEYPSAMVPAVGDQNAASRATPEPRKLAASIISPPSEEGTSCASHAREKSSVNVSAMVSAVADDRLRMNLLDAIKMFAGKSNRRFADTDILEIAKMKGIDFPPPWWSQLDGYDPAAYRRWSQIGDAKMPKYAEKGSVLYREAVAVKSGLQIVVQGEVKMKSGRRVGFRDIGTNHLQNYSYPLSDKKLD</sequence>
<feature type="compositionally biased region" description="Low complexity" evidence="1">
    <location>
        <begin position="145"/>
        <end position="156"/>
    </location>
</feature>
<protein>
    <submittedName>
        <fullName evidence="2">Uncharacterized protein</fullName>
    </submittedName>
</protein>
<feature type="region of interest" description="Disordered" evidence="1">
    <location>
        <begin position="73"/>
        <end position="157"/>
    </location>
</feature>
<name>A0A426Y385_ENSVE</name>